<dbReference type="NCBIfam" id="TIGR02543">
    <property type="entry name" value="List_Bact_rpt"/>
    <property type="match status" value="8"/>
</dbReference>
<evidence type="ECO:0000313" key="5">
    <source>
        <dbReference type="EMBL" id="MEQ4487089.1"/>
    </source>
</evidence>
<dbReference type="Gene3D" id="2.60.220.30">
    <property type="match status" value="1"/>
</dbReference>
<accession>A0ABV1L461</accession>
<dbReference type="Proteomes" id="UP001493487">
    <property type="component" value="Unassembled WGS sequence"/>
</dbReference>
<dbReference type="InterPro" id="IPR051465">
    <property type="entry name" value="Cell_Envelope_Struct_Comp"/>
</dbReference>
<keyword evidence="3" id="KW-0812">Transmembrane</keyword>
<keyword evidence="6" id="KW-1185">Reference proteome</keyword>
<feature type="region of interest" description="Disordered" evidence="2">
    <location>
        <begin position="1503"/>
        <end position="1531"/>
    </location>
</feature>
<evidence type="ECO:0000259" key="4">
    <source>
        <dbReference type="PROSITE" id="PS51272"/>
    </source>
</evidence>
<dbReference type="PROSITE" id="PS51272">
    <property type="entry name" value="SLH"/>
    <property type="match status" value="3"/>
</dbReference>
<feature type="domain" description="SLH" evidence="4">
    <location>
        <begin position="1792"/>
        <end position="1847"/>
    </location>
</feature>
<feature type="domain" description="SLH" evidence="4">
    <location>
        <begin position="1666"/>
        <end position="1726"/>
    </location>
</feature>
<dbReference type="InterPro" id="IPR013378">
    <property type="entry name" value="InlB-like_B-rpt"/>
</dbReference>
<evidence type="ECO:0000256" key="3">
    <source>
        <dbReference type="SAM" id="Phobius"/>
    </source>
</evidence>
<comment type="caution">
    <text evidence="5">The sequence shown here is derived from an EMBL/GenBank/DDBJ whole genome shotgun (WGS) entry which is preliminary data.</text>
</comment>
<feature type="transmembrane region" description="Helical" evidence="3">
    <location>
        <begin position="64"/>
        <end position="86"/>
    </location>
</feature>
<dbReference type="InterPro" id="IPR001119">
    <property type="entry name" value="SLH_dom"/>
</dbReference>
<evidence type="ECO:0000313" key="6">
    <source>
        <dbReference type="Proteomes" id="UP001493487"/>
    </source>
</evidence>
<protein>
    <submittedName>
        <fullName evidence="5">InlB B-repeat-containing protein</fullName>
    </submittedName>
</protein>
<organism evidence="5 6">
    <name type="scientific">Cohnella silvisoli</name>
    <dbReference type="NCBI Taxonomy" id="2873699"/>
    <lineage>
        <taxon>Bacteria</taxon>
        <taxon>Bacillati</taxon>
        <taxon>Bacillota</taxon>
        <taxon>Bacilli</taxon>
        <taxon>Bacillales</taxon>
        <taxon>Paenibacillaceae</taxon>
        <taxon>Cohnella</taxon>
    </lineage>
</organism>
<sequence>MNRKAALWTLIVSQGWVLFSDAFGDTQTWLIYRLDRVFGRIPFVCQFKLINLEGKMMRFSWRKANLAMLMAIGCMLGLLVLGGSYAHASISKWVTVGNAGFSDGQADNTSLFIYNGTPYVAYADGGNPNKLTVKKFDGSNWVTVGNAGFSPGTVSYVQLYIYEGTLYVSFNDWTQSGKVMVMKFDGSSWIMVGSGGASPGEAIQTSLYVYQGTPYVAYRDTQSIYKVMVAKYDGSNWVTVGSAVSEGMSYNPSLYVYNGTPYVAYTNYGGIERASVKKYNGSAWELVGAAEFTVDALNISVKVADDGTPYLSYYEYDAPRRTTVMKYNGSNWVMVGGDWPISTTSTNTSLYLDGNTPYVGFWDVAAGGKATVMKYNGSNWEFVGNRGFSAGGSGYMSLFVYNGIPYAAYMDYANGYKATVMTLKNAVLYDGNGSTGGTVPEDPNGYDNNTSATVLGNTGGLTRTGHTFAGWNTKVDGTGTDYAAGNTLTIGTDGVILYAKWNINSYMVSYDGNASESGSTPAGGSRLYNSGVTVPGNTGNLTKTGYSFAGWNTKPDGTGTNYAAGNTFAMGAEDITLYAKWTINSYTVSYDGNSATSGSVPTVNSHNYNTSVTVQGSGSLAKTGHTFTGWNTKADGTGTSYTAGNTFMIGAANVTLYAKWTINNYTVAYDGNGSESGSAPGGGSHVYNTSVTVQGNTGNLVRTGYSFAGWNTKADGTGTNYVAAASFTIGAADVTLYAKWTPNSYTVSYDGNGSTGGSAPTVSSHNYNTSVTVQGSGSLDKTGHTFAGWNTKVDGTGTSYTAGNTFMIGAANVTLYAKWTINSYTVAYDGNGSESGSAPAGGSHIYNTSVTVQDNTGNLVRTGYSFAGWSTKVDGTGTNYAAADAFTIGAADVTLYAKWTPNSYTVAYDGNGSTGGSEPTGGSHDYNTSVTVLDNIGSLEKTGYTFAGWNSKANGTGTNYAAGNLFAIGAADVTLYAKWAINSYTVTYDSNGSTGGSAPTDRTHVYNTNVTVQDNTGNLVRTGYTFAGWNTKVDGSGTNYAAAAAFTIGAADVTLYAKWTVNIYTVTYDGNGSTGGSEPTGSSHDYNTSVTVLDNIGRLEKTGYTFAGWNTKADGSGTNSGSGDTFTIGAADVTLYAKWTINSYTVAYDGNGNAEGTAPSGSSYDYNNIVTVSGNTGSLEKTGYTFSGWNTKADGTGTNYAGADTFAIGAEGLTLYAKWKANSYMIAYDGNGSMGGSAPSGSSHDYDTIVTVPGNIGNLVKTGYSFAGWNTAADGSGTSYRAGDAFSMGAVNLTLYAQWLSSNALLSSLSVDKGTLAPAFSLSDLNYNVDVDFDVSSLNLNLAKADASQIVSVTGAVYLSVTDAVYSYRASDLIVGPNSIRIGVKAEDGTENVYTVTVNRVSGSNADLNGFILSSGTLSPVFAPGRTAYVSNVANGVSSLTVTAAVSDLRATITINGQPVISGQASDAIDLAVGDNPINVEVKARDGTMKRYTVIVKRASISSGNNGDDGSGSGGNGGGATNSGKAISTNGQLTLPVGKEGEVSMDNAVMISIPVGASAKELKLTIEKVLDTKSSLTDKVVLASPVYEILKNFSENFSKPVTLTFAFDPASLKRNQKAAVFYFDEVKKVWVEVGGKVNGNYITVDVNHFTKYAVLAIGPMEEAPTGQPIVLSDISGHWAEANIKQAVNIGIAKGYADGTFKPGKTVTRAEFAVMLMNALNPQAEGAALTFADTAKIGAWAQKAVAQAVQAGIIHGYQDGSFRPDAEITRAEMAVMIASALNLTAESNPVTGFADDKKISSWAKGPVAALKKLGIISGKGANDFVPDGKTTRAEAVTVLLNMLEQDGK</sequence>
<dbReference type="Pfam" id="PF12733">
    <property type="entry name" value="Cadherin-like"/>
    <property type="match status" value="2"/>
</dbReference>
<dbReference type="Pfam" id="PF00395">
    <property type="entry name" value="SLH"/>
    <property type="match status" value="3"/>
</dbReference>
<dbReference type="EMBL" id="JASKHM010000029">
    <property type="protein sequence ID" value="MEQ4487089.1"/>
    <property type="molecule type" value="Genomic_DNA"/>
</dbReference>
<dbReference type="Pfam" id="PF09479">
    <property type="entry name" value="Flg_new"/>
    <property type="match status" value="11"/>
</dbReference>
<proteinExistence type="predicted"/>
<dbReference type="InterPro" id="IPR025883">
    <property type="entry name" value="Cadherin-like_domain"/>
</dbReference>
<keyword evidence="3" id="KW-1133">Transmembrane helix</keyword>
<dbReference type="PANTHER" id="PTHR43308">
    <property type="entry name" value="OUTER MEMBRANE PROTEIN ALPHA-RELATED"/>
    <property type="match status" value="1"/>
</dbReference>
<dbReference type="PANTHER" id="PTHR43308:SF5">
    <property type="entry name" value="S-LAYER PROTEIN _ PEPTIDOGLYCAN ENDO-BETA-N-ACETYLGLUCOSAMINIDASE"/>
    <property type="match status" value="1"/>
</dbReference>
<dbReference type="RefSeq" id="WP_232190180.1">
    <property type="nucleotide sequence ID" value="NZ_JAIOAP010000028.1"/>
</dbReference>
<evidence type="ECO:0000256" key="2">
    <source>
        <dbReference type="SAM" id="MobiDB-lite"/>
    </source>
</evidence>
<feature type="domain" description="SLH" evidence="4">
    <location>
        <begin position="1727"/>
        <end position="1790"/>
    </location>
</feature>
<keyword evidence="3" id="KW-0472">Membrane</keyword>
<evidence type="ECO:0000256" key="1">
    <source>
        <dbReference type="ARBA" id="ARBA00004196"/>
    </source>
</evidence>
<reference evidence="5 6" key="1">
    <citation type="journal article" date="2023" name="Genome Announc.">
        <title>Pan-Genome Analyses of the Genus Cohnella and Proposal of the Novel Species Cohnella silvisoli sp. nov., Isolated from Forest Soil.</title>
        <authorList>
            <person name="Wang C."/>
            <person name="Mao L."/>
            <person name="Bao G."/>
            <person name="Zhu H."/>
        </authorList>
    </citation>
    <scope>NUCLEOTIDE SEQUENCE [LARGE SCALE GENOMIC DNA]</scope>
    <source>
        <strain evidence="5 6">NL03-T5-1</strain>
    </source>
</reference>
<dbReference type="SUPFAM" id="SSF89372">
    <property type="entry name" value="Fucose-specific lectin"/>
    <property type="match status" value="1"/>
</dbReference>
<name>A0ABV1L461_9BACL</name>
<comment type="subcellular location">
    <subcellularLocation>
        <location evidence="1">Cell envelope</location>
    </subcellularLocation>
</comment>
<feature type="compositionally biased region" description="Gly residues" evidence="2">
    <location>
        <begin position="1507"/>
        <end position="1521"/>
    </location>
</feature>
<gene>
    <name evidence="5" type="ORF">QJS35_32400</name>
</gene>
<dbReference type="InterPro" id="IPR042229">
    <property type="entry name" value="Listeria/Bacterioides_rpt_sf"/>
</dbReference>
<dbReference type="Gene3D" id="2.60.40.4270">
    <property type="entry name" value="Listeria-Bacteroides repeat domain"/>
    <property type="match status" value="11"/>
</dbReference>